<evidence type="ECO:0000256" key="1">
    <source>
        <dbReference type="ARBA" id="ARBA00005567"/>
    </source>
</evidence>
<dbReference type="PANTHER" id="PTHR23310:SF62">
    <property type="entry name" value="ACYL-COA BINDING PROTEIN 1, ISOFORM A"/>
    <property type="match status" value="1"/>
</dbReference>
<keyword evidence="5" id="KW-1185">Reference proteome</keyword>
<dbReference type="GO" id="GO:0000062">
    <property type="term" value="F:fatty-acyl-CoA binding"/>
    <property type="evidence" value="ECO:0007669"/>
    <property type="project" value="InterPro"/>
</dbReference>
<feature type="domain" description="ACB" evidence="3">
    <location>
        <begin position="2"/>
        <end position="83"/>
    </location>
</feature>
<dbReference type="InParanoid" id="A0A1V9WZS5"/>
<dbReference type="PROSITE" id="PS00880">
    <property type="entry name" value="ACB_1"/>
    <property type="match status" value="1"/>
</dbReference>
<evidence type="ECO:0000259" key="3">
    <source>
        <dbReference type="PROSITE" id="PS51228"/>
    </source>
</evidence>
<dbReference type="InterPro" id="IPR000582">
    <property type="entry name" value="Acyl-CoA-binding_protein"/>
</dbReference>
<dbReference type="GO" id="GO:0019915">
    <property type="term" value="P:lipid storage"/>
    <property type="evidence" value="ECO:0007669"/>
    <property type="project" value="UniProtKB-ARBA"/>
</dbReference>
<dbReference type="InterPro" id="IPR035984">
    <property type="entry name" value="Acyl-CoA-binding_sf"/>
</dbReference>
<name>A0A1V9WZS5_9ACAR</name>
<evidence type="ECO:0000313" key="4">
    <source>
        <dbReference type="EMBL" id="OQR66636.1"/>
    </source>
</evidence>
<keyword evidence="2" id="KW-0446">Lipid-binding</keyword>
<dbReference type="EMBL" id="MNPL01031586">
    <property type="protein sequence ID" value="OQR66636.1"/>
    <property type="molecule type" value="Genomic_DNA"/>
</dbReference>
<dbReference type="PANTHER" id="PTHR23310">
    <property type="entry name" value="ACYL-COA-BINDING PROTEIN, ACBP"/>
    <property type="match status" value="1"/>
</dbReference>
<comment type="similarity">
    <text evidence="1">Belongs to the ACBP family.</text>
</comment>
<gene>
    <name evidence="4" type="ORF">BIW11_14018</name>
</gene>
<accession>A0A1V9WZS5</accession>
<dbReference type="GO" id="GO:0006631">
    <property type="term" value="P:fatty acid metabolic process"/>
    <property type="evidence" value="ECO:0007669"/>
    <property type="project" value="TreeGrafter"/>
</dbReference>
<evidence type="ECO:0000256" key="2">
    <source>
        <dbReference type="ARBA" id="ARBA00023121"/>
    </source>
</evidence>
<dbReference type="Proteomes" id="UP000192247">
    <property type="component" value="Unassembled WGS sequence"/>
</dbReference>
<dbReference type="InterPro" id="IPR014352">
    <property type="entry name" value="FERM/acyl-CoA-bd_prot_sf"/>
</dbReference>
<reference evidence="4 5" key="1">
    <citation type="journal article" date="2017" name="Gigascience">
        <title>Draft genome of the honey bee ectoparasitic mite, Tropilaelaps mercedesae, is shaped by the parasitic life history.</title>
        <authorList>
            <person name="Dong X."/>
            <person name="Armstrong S.D."/>
            <person name="Xia D."/>
            <person name="Makepeace B.L."/>
            <person name="Darby A.C."/>
            <person name="Kadowaki T."/>
        </authorList>
    </citation>
    <scope>NUCLEOTIDE SEQUENCE [LARGE SCALE GENOMIC DNA]</scope>
    <source>
        <strain evidence="4">Wuxi-XJTLU</strain>
    </source>
</reference>
<dbReference type="InterPro" id="IPR022408">
    <property type="entry name" value="Acyl-CoA-binding_prot_CS"/>
</dbReference>
<dbReference type="SUPFAM" id="SSF47027">
    <property type="entry name" value="Acyl-CoA binding protein"/>
    <property type="match status" value="1"/>
</dbReference>
<dbReference type="AlphaFoldDB" id="A0A1V9WZS5"/>
<dbReference type="FunFam" id="1.20.80.10:FF:000010">
    <property type="entry name" value="Acyl-CoA-binding domain-containing protein 5"/>
    <property type="match status" value="1"/>
</dbReference>
<organism evidence="4 5">
    <name type="scientific">Tropilaelaps mercedesae</name>
    <dbReference type="NCBI Taxonomy" id="418985"/>
    <lineage>
        <taxon>Eukaryota</taxon>
        <taxon>Metazoa</taxon>
        <taxon>Ecdysozoa</taxon>
        <taxon>Arthropoda</taxon>
        <taxon>Chelicerata</taxon>
        <taxon>Arachnida</taxon>
        <taxon>Acari</taxon>
        <taxon>Parasitiformes</taxon>
        <taxon>Mesostigmata</taxon>
        <taxon>Gamasina</taxon>
        <taxon>Dermanyssoidea</taxon>
        <taxon>Laelapidae</taxon>
        <taxon>Tropilaelaps</taxon>
    </lineage>
</organism>
<dbReference type="STRING" id="418985.A0A1V9WZS5"/>
<comment type="caution">
    <text evidence="4">The sequence shown here is derived from an EMBL/GenBank/DDBJ whole genome shotgun (WGS) entry which is preliminary data.</text>
</comment>
<dbReference type="FunCoup" id="A0A1V9WZS5">
    <property type="interactions" value="548"/>
</dbReference>
<dbReference type="Pfam" id="PF00887">
    <property type="entry name" value="ACBP"/>
    <property type="match status" value="1"/>
</dbReference>
<sequence length="83" mass="9228">MSEADFNKAAEEVKELPKKLSDNDLLELYSLYKQATTGNCNTACPGMFDLKGKAKWNAWNGKKGLSQNDARKQYIAKVEALKG</sequence>
<proteinExistence type="inferred from homology"/>
<dbReference type="OrthoDB" id="346910at2759"/>
<dbReference type="PROSITE" id="PS51228">
    <property type="entry name" value="ACB_2"/>
    <property type="match status" value="1"/>
</dbReference>
<dbReference type="Gene3D" id="1.20.80.10">
    <property type="match status" value="1"/>
</dbReference>
<dbReference type="PRINTS" id="PR00689">
    <property type="entry name" value="ACOABINDINGP"/>
</dbReference>
<evidence type="ECO:0000313" key="5">
    <source>
        <dbReference type="Proteomes" id="UP000192247"/>
    </source>
</evidence>
<protein>
    <submittedName>
        <fullName evidence="4">Acyl-CoA-binding protein-like</fullName>
    </submittedName>
</protein>